<evidence type="ECO:0000313" key="2">
    <source>
        <dbReference type="Proteomes" id="UP000828390"/>
    </source>
</evidence>
<dbReference type="Proteomes" id="UP000828390">
    <property type="component" value="Unassembled WGS sequence"/>
</dbReference>
<organism evidence="1 2">
    <name type="scientific">Dreissena polymorpha</name>
    <name type="common">Zebra mussel</name>
    <name type="synonym">Mytilus polymorpha</name>
    <dbReference type="NCBI Taxonomy" id="45954"/>
    <lineage>
        <taxon>Eukaryota</taxon>
        <taxon>Metazoa</taxon>
        <taxon>Spiralia</taxon>
        <taxon>Lophotrochozoa</taxon>
        <taxon>Mollusca</taxon>
        <taxon>Bivalvia</taxon>
        <taxon>Autobranchia</taxon>
        <taxon>Heteroconchia</taxon>
        <taxon>Euheterodonta</taxon>
        <taxon>Imparidentia</taxon>
        <taxon>Neoheterodontei</taxon>
        <taxon>Myida</taxon>
        <taxon>Dreissenoidea</taxon>
        <taxon>Dreissenidae</taxon>
        <taxon>Dreissena</taxon>
    </lineage>
</organism>
<keyword evidence="2" id="KW-1185">Reference proteome</keyword>
<dbReference type="EMBL" id="JAIWYP010000009">
    <property type="protein sequence ID" value="KAH3774846.1"/>
    <property type="molecule type" value="Genomic_DNA"/>
</dbReference>
<protein>
    <submittedName>
        <fullName evidence="1">Uncharacterized protein</fullName>
    </submittedName>
</protein>
<accession>A0A9D4IGR1</accession>
<reference evidence="1" key="1">
    <citation type="journal article" date="2019" name="bioRxiv">
        <title>The Genome of the Zebra Mussel, Dreissena polymorpha: A Resource for Invasive Species Research.</title>
        <authorList>
            <person name="McCartney M.A."/>
            <person name="Auch B."/>
            <person name="Kono T."/>
            <person name="Mallez S."/>
            <person name="Zhang Y."/>
            <person name="Obille A."/>
            <person name="Becker A."/>
            <person name="Abrahante J.E."/>
            <person name="Garbe J."/>
            <person name="Badalamenti J.P."/>
            <person name="Herman A."/>
            <person name="Mangelson H."/>
            <person name="Liachko I."/>
            <person name="Sullivan S."/>
            <person name="Sone E.D."/>
            <person name="Koren S."/>
            <person name="Silverstein K.A.T."/>
            <person name="Beckman K.B."/>
            <person name="Gohl D.M."/>
        </authorList>
    </citation>
    <scope>NUCLEOTIDE SEQUENCE</scope>
    <source>
        <strain evidence="1">Duluth1</strain>
        <tissue evidence="1">Whole animal</tissue>
    </source>
</reference>
<evidence type="ECO:0000313" key="1">
    <source>
        <dbReference type="EMBL" id="KAH3774846.1"/>
    </source>
</evidence>
<comment type="caution">
    <text evidence="1">The sequence shown here is derived from an EMBL/GenBank/DDBJ whole genome shotgun (WGS) entry which is preliminary data.</text>
</comment>
<sequence length="61" mass="6785">MSGFTWPNPVALRNSCAHVDATKPNCLFARDFTGHDRWKETVPTVTYASISVGIRTSTPQF</sequence>
<dbReference type="AlphaFoldDB" id="A0A9D4IGR1"/>
<name>A0A9D4IGR1_DREPO</name>
<proteinExistence type="predicted"/>
<reference evidence="1" key="2">
    <citation type="submission" date="2020-11" db="EMBL/GenBank/DDBJ databases">
        <authorList>
            <person name="McCartney M.A."/>
            <person name="Auch B."/>
            <person name="Kono T."/>
            <person name="Mallez S."/>
            <person name="Becker A."/>
            <person name="Gohl D.M."/>
            <person name="Silverstein K.A.T."/>
            <person name="Koren S."/>
            <person name="Bechman K.B."/>
            <person name="Herman A."/>
            <person name="Abrahante J.E."/>
            <person name="Garbe J."/>
        </authorList>
    </citation>
    <scope>NUCLEOTIDE SEQUENCE</scope>
    <source>
        <strain evidence="1">Duluth1</strain>
        <tissue evidence="1">Whole animal</tissue>
    </source>
</reference>
<gene>
    <name evidence="1" type="ORF">DPMN_176239</name>
</gene>